<evidence type="ECO:0000256" key="2">
    <source>
        <dbReference type="ARBA" id="ARBA00005642"/>
    </source>
</evidence>
<dbReference type="GO" id="GO:0031119">
    <property type="term" value="P:tRNA pseudouridine synthesis"/>
    <property type="evidence" value="ECO:0007669"/>
    <property type="project" value="UniProtKB-UniRule"/>
</dbReference>
<dbReference type="HAMAP" id="MF_01080">
    <property type="entry name" value="TruB_bact"/>
    <property type="match status" value="1"/>
</dbReference>
<dbReference type="InterPro" id="IPR002501">
    <property type="entry name" value="PsdUridine_synth_N"/>
</dbReference>
<dbReference type="KEGG" id="baqk:QN215_02870"/>
<comment type="function">
    <text evidence="5">Responsible for synthesis of pseudouridine from uracil-55 in the psi GC loop of transfer RNAs.</text>
</comment>
<accession>A0AB39U7T2</accession>
<dbReference type="PANTHER" id="PTHR13767">
    <property type="entry name" value="TRNA-PSEUDOURIDINE SYNTHASE"/>
    <property type="match status" value="1"/>
</dbReference>
<comment type="similarity">
    <text evidence="2 5">Belongs to the pseudouridine synthase TruB family. Type 1 subfamily.</text>
</comment>
<feature type="active site" description="Nucleophile" evidence="5">
    <location>
        <position position="40"/>
    </location>
</feature>
<dbReference type="InterPro" id="IPR032819">
    <property type="entry name" value="TruB_C"/>
</dbReference>
<evidence type="ECO:0000256" key="5">
    <source>
        <dbReference type="HAMAP-Rule" id="MF_01080"/>
    </source>
</evidence>
<dbReference type="EMBL" id="CP129674">
    <property type="protein sequence ID" value="XDS45085.1"/>
    <property type="molecule type" value="Genomic_DNA"/>
</dbReference>
<feature type="region of interest" description="Disordered" evidence="6">
    <location>
        <begin position="269"/>
        <end position="289"/>
    </location>
</feature>
<evidence type="ECO:0000259" key="7">
    <source>
        <dbReference type="Pfam" id="PF01509"/>
    </source>
</evidence>
<dbReference type="PANTHER" id="PTHR13767:SF2">
    <property type="entry name" value="PSEUDOURIDYLATE SYNTHASE TRUB1"/>
    <property type="match status" value="1"/>
</dbReference>
<keyword evidence="4 5" id="KW-0413">Isomerase</keyword>
<evidence type="ECO:0000256" key="4">
    <source>
        <dbReference type="ARBA" id="ARBA00023235"/>
    </source>
</evidence>
<name>A0AB39U7T2_9BIFI</name>
<dbReference type="RefSeq" id="WP_369344626.1">
    <property type="nucleotide sequence ID" value="NZ_CP129674.1"/>
</dbReference>
<dbReference type="AlphaFoldDB" id="A0AB39U7T2"/>
<sequence length="420" mass="45278">MGESGILLVDKPQGVTSHDVVGAVRGALHTRHVGHAGTLDPMATGLLVVGFGKSTRLLRYMVGHTKEYLATIRLGLATDSDDADGNLIRTDHAKQNHIESVLKSITQEGLQALVNEFFVGAIDQIPSAFSSVRVHGKHSYELARNGEIPELKPRAITVFSFEILDVEHHEAQIPCNWRNEANEGSESTQNNEAEESAQSNATSSVTSAGGERTIAVPVVDVKVRVSCSSGTYIRALARDLGARLGTGGHLIALRRTRVGDFCIDSHEASNTAKPCGSAEGESNERQECTTPAEDIAKVKVEQRERRDRKTGAVEIRNRAVMTDSAETLLKYALSPAAAASRIMDSIEISAKEAVDLGYGRDIDRRINTTSAAIYTAQDSKEAEALHTDEPQNTPRLCAILVPDSHGMAKPQTVFPVNVKA</sequence>
<dbReference type="EC" id="5.4.99.25" evidence="5"/>
<dbReference type="SUPFAM" id="SSF55120">
    <property type="entry name" value="Pseudouridine synthase"/>
    <property type="match status" value="1"/>
</dbReference>
<dbReference type="CDD" id="cd02573">
    <property type="entry name" value="PseudoU_synth_EcTruB"/>
    <property type="match status" value="1"/>
</dbReference>
<feature type="compositionally biased region" description="Polar residues" evidence="6">
    <location>
        <begin position="182"/>
        <end position="207"/>
    </location>
</feature>
<evidence type="ECO:0000313" key="9">
    <source>
        <dbReference type="EMBL" id="XDS45085.1"/>
    </source>
</evidence>
<dbReference type="GO" id="GO:0003723">
    <property type="term" value="F:RNA binding"/>
    <property type="evidence" value="ECO:0007669"/>
    <property type="project" value="InterPro"/>
</dbReference>
<feature type="domain" description="tRNA pseudouridylate synthase B C-terminal" evidence="8">
    <location>
        <begin position="234"/>
        <end position="265"/>
    </location>
</feature>
<protein>
    <recommendedName>
        <fullName evidence="5">tRNA pseudouridine synthase B</fullName>
        <ecNumber evidence="5">5.4.99.25</ecNumber>
    </recommendedName>
    <alternativeName>
        <fullName evidence="5">tRNA pseudouridine(55) synthase</fullName>
        <shortName evidence="5">Psi55 synthase</shortName>
    </alternativeName>
    <alternativeName>
        <fullName evidence="5">tRNA pseudouridylate synthase</fullName>
    </alternativeName>
    <alternativeName>
        <fullName evidence="5">tRNA-uridine isomerase</fullName>
    </alternativeName>
</protein>
<reference evidence="9" key="1">
    <citation type="submission" date="2023-07" db="EMBL/GenBank/DDBJ databases">
        <title>Bifidobacterium aquikefiriaerophilum sp. nov. and Bifidobacterium eccum sp. nov., isolated from water kefir.</title>
        <authorList>
            <person name="Breselge S."/>
            <person name="Bellassi P."/>
            <person name="Barcenilla C."/>
            <person name="Alvarez-Ordonez A."/>
            <person name="Morelli L."/>
            <person name="Cotter P.D."/>
        </authorList>
    </citation>
    <scope>NUCLEOTIDE SEQUENCE</scope>
    <source>
        <strain evidence="9">WK041_4_12</strain>
    </source>
</reference>
<gene>
    <name evidence="5 9" type="primary">truB</name>
    <name evidence="9" type="ORF">QN215_02870</name>
</gene>
<dbReference type="InterPro" id="IPR014780">
    <property type="entry name" value="tRNA_psdUridine_synth_TruB"/>
</dbReference>
<dbReference type="NCBIfam" id="TIGR00431">
    <property type="entry name" value="TruB"/>
    <property type="match status" value="1"/>
</dbReference>
<feature type="domain" description="Pseudouridine synthase II N-terminal" evidence="7">
    <location>
        <begin position="26"/>
        <end position="174"/>
    </location>
</feature>
<keyword evidence="3 5" id="KW-0819">tRNA processing</keyword>
<evidence type="ECO:0000256" key="3">
    <source>
        <dbReference type="ARBA" id="ARBA00022694"/>
    </source>
</evidence>
<evidence type="ECO:0000259" key="8">
    <source>
        <dbReference type="Pfam" id="PF16198"/>
    </source>
</evidence>
<evidence type="ECO:0000256" key="6">
    <source>
        <dbReference type="SAM" id="MobiDB-lite"/>
    </source>
</evidence>
<organism evidence="9">
    <name type="scientific">Bifidobacterium aquikefiricola</name>
    <dbReference type="NCBI Taxonomy" id="3059038"/>
    <lineage>
        <taxon>Bacteria</taxon>
        <taxon>Bacillati</taxon>
        <taxon>Actinomycetota</taxon>
        <taxon>Actinomycetes</taxon>
        <taxon>Bifidobacteriales</taxon>
        <taxon>Bifidobacteriaceae</taxon>
        <taxon>Bifidobacterium</taxon>
    </lineage>
</organism>
<dbReference type="Gene3D" id="3.30.2350.10">
    <property type="entry name" value="Pseudouridine synthase"/>
    <property type="match status" value="1"/>
</dbReference>
<dbReference type="GO" id="GO:0160148">
    <property type="term" value="F:tRNA pseudouridine(55) synthase activity"/>
    <property type="evidence" value="ECO:0007669"/>
    <property type="project" value="UniProtKB-EC"/>
</dbReference>
<dbReference type="Pfam" id="PF16198">
    <property type="entry name" value="TruB_C_2"/>
    <property type="match status" value="1"/>
</dbReference>
<dbReference type="Pfam" id="PF01509">
    <property type="entry name" value="TruB_N"/>
    <property type="match status" value="1"/>
</dbReference>
<comment type="catalytic activity">
    <reaction evidence="1 5">
        <text>uridine(55) in tRNA = pseudouridine(55) in tRNA</text>
        <dbReference type="Rhea" id="RHEA:42532"/>
        <dbReference type="Rhea" id="RHEA-COMP:10101"/>
        <dbReference type="Rhea" id="RHEA-COMP:10102"/>
        <dbReference type="ChEBI" id="CHEBI:65314"/>
        <dbReference type="ChEBI" id="CHEBI:65315"/>
        <dbReference type="EC" id="5.4.99.25"/>
    </reaction>
</comment>
<dbReference type="InterPro" id="IPR020103">
    <property type="entry name" value="PsdUridine_synth_cat_dom_sf"/>
</dbReference>
<evidence type="ECO:0000256" key="1">
    <source>
        <dbReference type="ARBA" id="ARBA00000385"/>
    </source>
</evidence>
<dbReference type="GO" id="GO:1990481">
    <property type="term" value="P:mRNA pseudouridine synthesis"/>
    <property type="evidence" value="ECO:0007669"/>
    <property type="project" value="TreeGrafter"/>
</dbReference>
<proteinExistence type="inferred from homology"/>
<feature type="region of interest" description="Disordered" evidence="6">
    <location>
        <begin position="180"/>
        <end position="208"/>
    </location>
</feature>